<feature type="transmembrane region" description="Helical" evidence="5">
    <location>
        <begin position="137"/>
        <end position="157"/>
    </location>
</feature>
<accession>A0A1N7NR97</accession>
<dbReference type="InterPro" id="IPR001958">
    <property type="entry name" value="Tet-R_TetA/multi-R_MdtG-like"/>
</dbReference>
<proteinExistence type="predicted"/>
<feature type="transmembrane region" description="Helical" evidence="5">
    <location>
        <begin position="294"/>
        <end position="314"/>
    </location>
</feature>
<feature type="transmembrane region" description="Helical" evidence="5">
    <location>
        <begin position="100"/>
        <end position="125"/>
    </location>
</feature>
<keyword evidence="4 5" id="KW-0472">Membrane</keyword>
<dbReference type="OrthoDB" id="9810941at2"/>
<evidence type="ECO:0000256" key="3">
    <source>
        <dbReference type="ARBA" id="ARBA00022989"/>
    </source>
</evidence>
<evidence type="ECO:0000256" key="5">
    <source>
        <dbReference type="SAM" id="Phobius"/>
    </source>
</evidence>
<protein>
    <submittedName>
        <fullName evidence="7">Fucose permease</fullName>
    </submittedName>
</protein>
<feature type="transmembrane region" description="Helical" evidence="5">
    <location>
        <begin position="357"/>
        <end position="375"/>
    </location>
</feature>
<feature type="transmembrane region" description="Helical" evidence="5">
    <location>
        <begin position="46"/>
        <end position="69"/>
    </location>
</feature>
<dbReference type="RefSeq" id="WP_076401211.1">
    <property type="nucleotide sequence ID" value="NZ_FTOA01000005.1"/>
</dbReference>
<name>A0A1N7NR97_9PROT</name>
<comment type="subcellular location">
    <subcellularLocation>
        <location evidence="1">Membrane</location>
        <topology evidence="1">Multi-pass membrane protein</topology>
    </subcellularLocation>
</comment>
<dbReference type="InterPro" id="IPR051788">
    <property type="entry name" value="MFS_Transporter"/>
</dbReference>
<keyword evidence="3 5" id="KW-1133">Transmembrane helix</keyword>
<dbReference type="GO" id="GO:0016020">
    <property type="term" value="C:membrane"/>
    <property type="evidence" value="ECO:0007669"/>
    <property type="project" value="UniProtKB-SubCell"/>
</dbReference>
<dbReference type="SUPFAM" id="SSF103473">
    <property type="entry name" value="MFS general substrate transporter"/>
    <property type="match status" value="1"/>
</dbReference>
<keyword evidence="2 5" id="KW-0812">Transmembrane</keyword>
<feature type="transmembrane region" description="Helical" evidence="5">
    <location>
        <begin position="76"/>
        <end position="94"/>
    </location>
</feature>
<evidence type="ECO:0000313" key="7">
    <source>
        <dbReference type="EMBL" id="SIT00768.1"/>
    </source>
</evidence>
<sequence>MPQLPPLRAQQYATRSSFFIAGFGLAAWAPLVPFAKQNTGLDDGSLGLLLLCLGCGSFVAMPLAGVLAARHGCRRILLLAMVLVCLTLPLLTLAGSPWALALTLLAFGAGIGTLDCTTNIHAVMVERDSDTAMMSGFHAFYSIGGLAGAASMTALLSAGLVPWQAACGLVACLLVLAAFSAASLRADCAPAGGTRMARPRGMVLVIGLLCFAAFLAEGAVLDWGAVFLTEAKAVPASYAGASFVVFSTTMTLTRLLGDRIVGVLGHRRAITIGGLGACAGFVLAALAPDWPLALVGYGVVGIGCANIVPALFSLAGRQTTMPDSQAIPAITTLGYLGILAGPALIGFVAHATSLPTAFFAVAGTMMVVAAAMRWMPRAI</sequence>
<feature type="transmembrane region" description="Helical" evidence="5">
    <location>
        <begin position="12"/>
        <end position="34"/>
    </location>
</feature>
<feature type="transmembrane region" description="Helical" evidence="5">
    <location>
        <begin position="238"/>
        <end position="257"/>
    </location>
</feature>
<dbReference type="EMBL" id="FTOA01000005">
    <property type="protein sequence ID" value="SIT00768.1"/>
    <property type="molecule type" value="Genomic_DNA"/>
</dbReference>
<dbReference type="PRINTS" id="PR01035">
    <property type="entry name" value="TCRTETA"/>
</dbReference>
<dbReference type="Gene3D" id="1.20.1250.20">
    <property type="entry name" value="MFS general substrate transporter like domains"/>
    <property type="match status" value="2"/>
</dbReference>
<dbReference type="Proteomes" id="UP000185678">
    <property type="component" value="Unassembled WGS sequence"/>
</dbReference>
<evidence type="ECO:0000313" key="8">
    <source>
        <dbReference type="Proteomes" id="UP000185678"/>
    </source>
</evidence>
<dbReference type="PROSITE" id="PS50850">
    <property type="entry name" value="MFS"/>
    <property type="match status" value="1"/>
</dbReference>
<feature type="domain" description="Major facilitator superfamily (MFS) profile" evidence="6">
    <location>
        <begin position="202"/>
        <end position="379"/>
    </location>
</feature>
<dbReference type="InterPro" id="IPR020846">
    <property type="entry name" value="MFS_dom"/>
</dbReference>
<dbReference type="InterPro" id="IPR011701">
    <property type="entry name" value="MFS"/>
</dbReference>
<organism evidence="7 8">
    <name type="scientific">Insolitispirillum peregrinum</name>
    <dbReference type="NCBI Taxonomy" id="80876"/>
    <lineage>
        <taxon>Bacteria</taxon>
        <taxon>Pseudomonadati</taxon>
        <taxon>Pseudomonadota</taxon>
        <taxon>Alphaproteobacteria</taxon>
        <taxon>Rhodospirillales</taxon>
        <taxon>Novispirillaceae</taxon>
        <taxon>Insolitispirillum</taxon>
    </lineage>
</organism>
<keyword evidence="8" id="KW-1185">Reference proteome</keyword>
<reference evidence="7 8" key="1">
    <citation type="submission" date="2017-01" db="EMBL/GenBank/DDBJ databases">
        <authorList>
            <person name="Mah S.A."/>
            <person name="Swanson W.J."/>
            <person name="Moy G.W."/>
            <person name="Vacquier V.D."/>
        </authorList>
    </citation>
    <scope>NUCLEOTIDE SEQUENCE [LARGE SCALE GENOMIC DNA]</scope>
    <source>
        <strain evidence="7 8">DSM 11589</strain>
    </source>
</reference>
<evidence type="ECO:0000256" key="2">
    <source>
        <dbReference type="ARBA" id="ARBA00022692"/>
    </source>
</evidence>
<dbReference type="STRING" id="80876.SAMN05421779_105311"/>
<evidence type="ECO:0000259" key="6">
    <source>
        <dbReference type="PROSITE" id="PS50850"/>
    </source>
</evidence>
<evidence type="ECO:0000256" key="4">
    <source>
        <dbReference type="ARBA" id="ARBA00023136"/>
    </source>
</evidence>
<dbReference type="Pfam" id="PF07690">
    <property type="entry name" value="MFS_1"/>
    <property type="match status" value="1"/>
</dbReference>
<dbReference type="GO" id="GO:0022857">
    <property type="term" value="F:transmembrane transporter activity"/>
    <property type="evidence" value="ECO:0007669"/>
    <property type="project" value="InterPro"/>
</dbReference>
<feature type="transmembrane region" description="Helical" evidence="5">
    <location>
        <begin position="269"/>
        <end position="288"/>
    </location>
</feature>
<dbReference type="AlphaFoldDB" id="A0A1N7NR97"/>
<feature type="transmembrane region" description="Helical" evidence="5">
    <location>
        <begin position="326"/>
        <end position="351"/>
    </location>
</feature>
<feature type="transmembrane region" description="Helical" evidence="5">
    <location>
        <begin position="203"/>
        <end position="226"/>
    </location>
</feature>
<evidence type="ECO:0000256" key="1">
    <source>
        <dbReference type="ARBA" id="ARBA00004141"/>
    </source>
</evidence>
<gene>
    <name evidence="7" type="ORF">SAMN05421779_105311</name>
</gene>
<dbReference type="PANTHER" id="PTHR23514:SF13">
    <property type="entry name" value="INNER MEMBRANE PROTEIN YBJJ"/>
    <property type="match status" value="1"/>
</dbReference>
<dbReference type="InterPro" id="IPR036259">
    <property type="entry name" value="MFS_trans_sf"/>
</dbReference>
<feature type="transmembrane region" description="Helical" evidence="5">
    <location>
        <begin position="163"/>
        <end position="182"/>
    </location>
</feature>
<dbReference type="CDD" id="cd17393">
    <property type="entry name" value="MFS_MosC_like"/>
    <property type="match status" value="1"/>
</dbReference>
<dbReference type="PANTHER" id="PTHR23514">
    <property type="entry name" value="BYPASS OF STOP CODON PROTEIN 6"/>
    <property type="match status" value="1"/>
</dbReference>